<keyword evidence="4" id="KW-1185">Reference proteome</keyword>
<sequence>MSPSTGSASTVISSSRVVSPRSAGRGVVTMSFTSNGSSRMVLYERFGRYGRVSGMSTVRLTNASYVVLGLIEAFQPATAYDLKRVAGQSVVNFWSLPHTQLYSETSRLAEAGLLHEEREETGRRRRRYTLSEEGRAELDRWRAEPVRDLCEVHDPATLKLFFGADPEALAADQIALHEEKLREYEETRAGLSEDSPRGIALALEMGIGLERHFLDFWRTTVQHSHDRA</sequence>
<protein>
    <submittedName>
        <fullName evidence="3">PadR family transcriptional regulator</fullName>
    </submittedName>
</protein>
<organism evidence="3 4">
    <name type="scientific">Saccharopolyspora rhizosphaerae</name>
    <dbReference type="NCBI Taxonomy" id="2492662"/>
    <lineage>
        <taxon>Bacteria</taxon>
        <taxon>Bacillati</taxon>
        <taxon>Actinomycetota</taxon>
        <taxon>Actinomycetes</taxon>
        <taxon>Pseudonocardiales</taxon>
        <taxon>Pseudonocardiaceae</taxon>
        <taxon>Saccharopolyspora</taxon>
    </lineage>
</organism>
<evidence type="ECO:0000259" key="2">
    <source>
        <dbReference type="Pfam" id="PF03551"/>
    </source>
</evidence>
<accession>A0A3R8QEM6</accession>
<name>A0A3R8QEM6_9PSEU</name>
<dbReference type="EMBL" id="RSAA01000004">
    <property type="protein sequence ID" value="RRO19232.1"/>
    <property type="molecule type" value="Genomic_DNA"/>
</dbReference>
<dbReference type="PANTHER" id="PTHR43252:SF6">
    <property type="entry name" value="NEGATIVE TRANSCRIPTION REGULATOR PADR"/>
    <property type="match status" value="1"/>
</dbReference>
<evidence type="ECO:0000313" key="4">
    <source>
        <dbReference type="Proteomes" id="UP000274515"/>
    </source>
</evidence>
<feature type="coiled-coil region" evidence="1">
    <location>
        <begin position="167"/>
        <end position="194"/>
    </location>
</feature>
<keyword evidence="1" id="KW-0175">Coiled coil</keyword>
<dbReference type="AlphaFoldDB" id="A0A3R8QEM6"/>
<dbReference type="InterPro" id="IPR036390">
    <property type="entry name" value="WH_DNA-bd_sf"/>
</dbReference>
<reference evidence="3 4" key="1">
    <citation type="submission" date="2018-11" db="EMBL/GenBank/DDBJ databases">
        <title>Saccharopolyspora rhizosphaerae sp. nov., an actinomycete isolated from rhizosphere soil in Thailand.</title>
        <authorList>
            <person name="Intra B."/>
            <person name="Euanorasetr J."/>
            <person name="Take A."/>
            <person name="Inahashi Y."/>
            <person name="Mori M."/>
            <person name="Panbangred W."/>
            <person name="Matsumoto A."/>
        </authorList>
    </citation>
    <scope>NUCLEOTIDE SEQUENCE [LARGE SCALE GENOMIC DNA]</scope>
    <source>
        <strain evidence="3 4">H219</strain>
    </source>
</reference>
<dbReference type="SUPFAM" id="SSF46785">
    <property type="entry name" value="Winged helix' DNA-binding domain"/>
    <property type="match status" value="1"/>
</dbReference>
<proteinExistence type="predicted"/>
<gene>
    <name evidence="3" type="ORF">EIL87_03705</name>
</gene>
<evidence type="ECO:0000313" key="3">
    <source>
        <dbReference type="EMBL" id="RRO19232.1"/>
    </source>
</evidence>
<feature type="domain" description="Transcription regulator PadR N-terminal" evidence="2">
    <location>
        <begin position="67"/>
        <end position="139"/>
    </location>
</feature>
<dbReference type="Pfam" id="PF03551">
    <property type="entry name" value="PadR"/>
    <property type="match status" value="1"/>
</dbReference>
<dbReference type="Proteomes" id="UP000274515">
    <property type="component" value="Unassembled WGS sequence"/>
</dbReference>
<dbReference type="InterPro" id="IPR005149">
    <property type="entry name" value="Tscrpt_reg_PadR_N"/>
</dbReference>
<comment type="caution">
    <text evidence="3">The sequence shown here is derived from an EMBL/GenBank/DDBJ whole genome shotgun (WGS) entry which is preliminary data.</text>
</comment>
<evidence type="ECO:0000256" key="1">
    <source>
        <dbReference type="SAM" id="Coils"/>
    </source>
</evidence>
<dbReference type="InterPro" id="IPR036388">
    <property type="entry name" value="WH-like_DNA-bd_sf"/>
</dbReference>
<dbReference type="PANTHER" id="PTHR43252">
    <property type="entry name" value="TRANSCRIPTIONAL REGULATOR YQJI"/>
    <property type="match status" value="1"/>
</dbReference>
<dbReference type="Gene3D" id="1.10.10.10">
    <property type="entry name" value="Winged helix-like DNA-binding domain superfamily/Winged helix DNA-binding domain"/>
    <property type="match status" value="1"/>
</dbReference>